<dbReference type="Gene3D" id="3.30.1330.80">
    <property type="entry name" value="Hypothetical protein, similar to alpha- acetolactate decarboxylase, domain 2"/>
    <property type="match status" value="2"/>
</dbReference>
<evidence type="ECO:0000259" key="1">
    <source>
        <dbReference type="PROSITE" id="PS51742"/>
    </source>
</evidence>
<dbReference type="SUPFAM" id="SSF117856">
    <property type="entry name" value="AF0104/ALDC/Ptd012-like"/>
    <property type="match status" value="2"/>
</dbReference>
<feature type="domain" description="PPC" evidence="1">
    <location>
        <begin position="4"/>
        <end position="150"/>
    </location>
</feature>
<accession>A0A2T0XJM6</accession>
<gene>
    <name evidence="2" type="ORF">BCM14_0589</name>
</gene>
<name>A0A2T0XJM6_9BURK</name>
<evidence type="ECO:0000313" key="2">
    <source>
        <dbReference type="EMBL" id="PRY99148.1"/>
    </source>
</evidence>
<dbReference type="InterPro" id="IPR005175">
    <property type="entry name" value="PPC_dom"/>
</dbReference>
<dbReference type="AlphaFoldDB" id="A0A2T0XJM6"/>
<reference evidence="2 3" key="1">
    <citation type="submission" date="2018-03" db="EMBL/GenBank/DDBJ databases">
        <title>Genomic Encyclopedia of Type Strains, Phase III (KMG-III): the genomes of soil and plant-associated and newly described type strains.</title>
        <authorList>
            <person name="Whitman W."/>
        </authorList>
    </citation>
    <scope>NUCLEOTIDE SEQUENCE [LARGE SCALE GENOMIC DNA]</scope>
    <source>
        <strain evidence="2 3">MWH-P2sevCIIIb</strain>
    </source>
</reference>
<dbReference type="Pfam" id="PF03479">
    <property type="entry name" value="PCC"/>
    <property type="match status" value="2"/>
</dbReference>
<dbReference type="Proteomes" id="UP000238308">
    <property type="component" value="Unassembled WGS sequence"/>
</dbReference>
<keyword evidence="3" id="KW-1185">Reference proteome</keyword>
<dbReference type="PROSITE" id="PS51742">
    <property type="entry name" value="PPC"/>
    <property type="match status" value="1"/>
</dbReference>
<comment type="caution">
    <text evidence="2">The sequence shown here is derived from an EMBL/GenBank/DDBJ whole genome shotgun (WGS) entry which is preliminary data.</text>
</comment>
<protein>
    <recommendedName>
        <fullName evidence="1">PPC domain-containing protein</fullName>
    </recommendedName>
</protein>
<sequence length="275" mass="29998">MALPSKVRITHAELPVGDTLLTAVTRLLAALDSDSAVLRLSGGAFSNFCYYLPALSDHPEHAVFFSEKMTGTDQVMLEMATVTFGNKDGQPWLHCHAVWLEPGGKTLSGHLVPDEIVVSSPIEAEVCLIESVRFDALFDPETNFSIFKPLAVPAPQSTTWPAEETHDALVIRVIPNQDLCQTLEHLCVDQGWQKAQVQGGVGSLICADFADGRHVKQLATELLIERGRITPHPSGECRAAIDITLVDFEGKVNRGRIARQSNPVLVTCELVLVKQ</sequence>
<evidence type="ECO:0000313" key="3">
    <source>
        <dbReference type="Proteomes" id="UP000238308"/>
    </source>
</evidence>
<organism evidence="2 3">
    <name type="scientific">Jezberella montanilacus</name>
    <dbReference type="NCBI Taxonomy" id="323426"/>
    <lineage>
        <taxon>Bacteria</taxon>
        <taxon>Pseudomonadati</taxon>
        <taxon>Pseudomonadota</taxon>
        <taxon>Betaproteobacteria</taxon>
        <taxon>Burkholderiales</taxon>
        <taxon>Alcaligenaceae</taxon>
        <taxon>Jezberella</taxon>
    </lineage>
</organism>
<proteinExistence type="predicted"/>
<dbReference type="EMBL" id="PVTV01000011">
    <property type="protein sequence ID" value="PRY99148.1"/>
    <property type="molecule type" value="Genomic_DNA"/>
</dbReference>